<protein>
    <submittedName>
        <fullName evidence="2">Uncharacterized protein</fullName>
    </submittedName>
</protein>
<evidence type="ECO:0000313" key="3">
    <source>
        <dbReference type="Proteomes" id="UP001341281"/>
    </source>
</evidence>
<dbReference type="EMBL" id="CP144746">
    <property type="protein sequence ID" value="WVZ57053.1"/>
    <property type="molecule type" value="Genomic_DNA"/>
</dbReference>
<reference evidence="2 3" key="1">
    <citation type="submission" date="2024-02" db="EMBL/GenBank/DDBJ databases">
        <title>High-quality chromosome-scale genome assembly of Pensacola bahiagrass (Paspalum notatum Flugge var. saurae).</title>
        <authorList>
            <person name="Vega J.M."/>
            <person name="Podio M."/>
            <person name="Orjuela J."/>
            <person name="Siena L.A."/>
            <person name="Pessino S.C."/>
            <person name="Combes M.C."/>
            <person name="Mariac C."/>
            <person name="Albertini E."/>
            <person name="Pupilli F."/>
            <person name="Ortiz J.P.A."/>
            <person name="Leblanc O."/>
        </authorList>
    </citation>
    <scope>NUCLEOTIDE SEQUENCE [LARGE SCALE GENOMIC DNA]</scope>
    <source>
        <strain evidence="2">R1</strain>
        <tissue evidence="2">Leaf</tissue>
    </source>
</reference>
<feature type="region of interest" description="Disordered" evidence="1">
    <location>
        <begin position="42"/>
        <end position="61"/>
    </location>
</feature>
<gene>
    <name evidence="2" type="ORF">U9M48_007494</name>
</gene>
<dbReference type="Proteomes" id="UP001341281">
    <property type="component" value="Chromosome 02"/>
</dbReference>
<name>A0AAQ3SH34_PASNO</name>
<organism evidence="2 3">
    <name type="scientific">Paspalum notatum var. saurae</name>
    <dbReference type="NCBI Taxonomy" id="547442"/>
    <lineage>
        <taxon>Eukaryota</taxon>
        <taxon>Viridiplantae</taxon>
        <taxon>Streptophyta</taxon>
        <taxon>Embryophyta</taxon>
        <taxon>Tracheophyta</taxon>
        <taxon>Spermatophyta</taxon>
        <taxon>Magnoliopsida</taxon>
        <taxon>Liliopsida</taxon>
        <taxon>Poales</taxon>
        <taxon>Poaceae</taxon>
        <taxon>PACMAD clade</taxon>
        <taxon>Panicoideae</taxon>
        <taxon>Andropogonodae</taxon>
        <taxon>Paspaleae</taxon>
        <taxon>Paspalinae</taxon>
        <taxon>Paspalum</taxon>
    </lineage>
</organism>
<evidence type="ECO:0000256" key="1">
    <source>
        <dbReference type="SAM" id="MobiDB-lite"/>
    </source>
</evidence>
<evidence type="ECO:0000313" key="2">
    <source>
        <dbReference type="EMBL" id="WVZ57053.1"/>
    </source>
</evidence>
<accession>A0AAQ3SH34</accession>
<dbReference type="AlphaFoldDB" id="A0AAQ3SH34"/>
<sequence>MALRPTVFSLDPQGPWIRIGRTRWAGSHAVNSLLHNHRGKVTDAEASLDSPPATEETTRSLAASIQAKEGLAGASSNFQRGGR</sequence>
<proteinExistence type="predicted"/>
<keyword evidence="3" id="KW-1185">Reference proteome</keyword>